<evidence type="ECO:0000256" key="6">
    <source>
        <dbReference type="ARBA" id="ARBA00022960"/>
    </source>
</evidence>
<evidence type="ECO:0000313" key="13">
    <source>
        <dbReference type="Proteomes" id="UP000268016"/>
    </source>
</evidence>
<dbReference type="GO" id="GO:0071555">
    <property type="term" value="P:cell wall organization"/>
    <property type="evidence" value="ECO:0007669"/>
    <property type="project" value="UniProtKB-UniRule"/>
</dbReference>
<dbReference type="GO" id="GO:0018104">
    <property type="term" value="P:peptidoglycan-protein cross-linking"/>
    <property type="evidence" value="ECO:0007669"/>
    <property type="project" value="TreeGrafter"/>
</dbReference>
<dbReference type="GO" id="GO:0016757">
    <property type="term" value="F:glycosyltransferase activity"/>
    <property type="evidence" value="ECO:0007669"/>
    <property type="project" value="UniProtKB-KW"/>
</dbReference>
<gene>
    <name evidence="12" type="ORF">EAT49_06050</name>
</gene>
<keyword evidence="6 9" id="KW-0133">Cell shape</keyword>
<dbReference type="PANTHER" id="PTHR30582:SF24">
    <property type="entry name" value="L,D-TRANSPEPTIDASE ERFK_SRFK-RELATED"/>
    <property type="match status" value="1"/>
</dbReference>
<feature type="active site" description="Nucleophile" evidence="9">
    <location>
        <position position="169"/>
    </location>
</feature>
<reference evidence="12 13" key="1">
    <citation type="submission" date="2018-10" db="EMBL/GenBank/DDBJ databases">
        <title>Histidinibacterium lentulum gen. nov., sp. nov., a marine bacterium from the culture broth of Picochlorum sp. 122.</title>
        <authorList>
            <person name="Wang G."/>
        </authorList>
    </citation>
    <scope>NUCLEOTIDE SEQUENCE [LARGE SCALE GENOMIC DNA]</scope>
    <source>
        <strain evidence="12 13">B17</strain>
    </source>
</reference>
<comment type="similarity">
    <text evidence="2">Belongs to the YkuD family.</text>
</comment>
<evidence type="ECO:0000313" key="12">
    <source>
        <dbReference type="EMBL" id="ROU02864.1"/>
    </source>
</evidence>
<evidence type="ECO:0000256" key="4">
    <source>
        <dbReference type="ARBA" id="ARBA00022679"/>
    </source>
</evidence>
<proteinExistence type="inferred from homology"/>
<dbReference type="PROSITE" id="PS52029">
    <property type="entry name" value="LD_TPASE"/>
    <property type="match status" value="1"/>
</dbReference>
<evidence type="ECO:0000256" key="10">
    <source>
        <dbReference type="SAM" id="SignalP"/>
    </source>
</evidence>
<keyword evidence="8 9" id="KW-0961">Cell wall biogenesis/degradation</keyword>
<evidence type="ECO:0000256" key="2">
    <source>
        <dbReference type="ARBA" id="ARBA00005992"/>
    </source>
</evidence>
<feature type="signal peptide" evidence="10">
    <location>
        <begin position="1"/>
        <end position="20"/>
    </location>
</feature>
<dbReference type="GO" id="GO:0071972">
    <property type="term" value="F:peptidoglycan L,D-transpeptidase activity"/>
    <property type="evidence" value="ECO:0007669"/>
    <property type="project" value="TreeGrafter"/>
</dbReference>
<evidence type="ECO:0000256" key="3">
    <source>
        <dbReference type="ARBA" id="ARBA00022676"/>
    </source>
</evidence>
<keyword evidence="4" id="KW-0808">Transferase</keyword>
<evidence type="ECO:0000256" key="1">
    <source>
        <dbReference type="ARBA" id="ARBA00004752"/>
    </source>
</evidence>
<dbReference type="GO" id="GO:0008360">
    <property type="term" value="P:regulation of cell shape"/>
    <property type="evidence" value="ECO:0007669"/>
    <property type="project" value="UniProtKB-UniRule"/>
</dbReference>
<dbReference type="InterPro" id="IPR050979">
    <property type="entry name" value="LD-transpeptidase"/>
</dbReference>
<evidence type="ECO:0000256" key="7">
    <source>
        <dbReference type="ARBA" id="ARBA00022984"/>
    </source>
</evidence>
<keyword evidence="10" id="KW-0732">Signal</keyword>
<dbReference type="RefSeq" id="WP_123641413.1">
    <property type="nucleotide sequence ID" value="NZ_ML119083.1"/>
</dbReference>
<evidence type="ECO:0000256" key="9">
    <source>
        <dbReference type="PROSITE-ProRule" id="PRU01373"/>
    </source>
</evidence>
<sequence>MLTRRNALLGAITATAATMAVPVAARSDTLSTSNYRVPLRHLPRRVEVPADFQPGVIYAVNAQHQLYWVDVPGQAIRYVMAIGAEGRALTGAAVIRRKVIQPSWRPTLSMIEAEPEIYARFRDGLPGGHPMNPLGAAALYLYRGNRDTLYRIHGTPQPWTMGRSFSSGCLRLVNEHILDLYARVPLGTPVLVI</sequence>
<dbReference type="UniPathway" id="UPA00219"/>
<protein>
    <submittedName>
        <fullName evidence="12">L,D-transpeptidase</fullName>
    </submittedName>
</protein>
<dbReference type="CDD" id="cd16913">
    <property type="entry name" value="YkuD_like"/>
    <property type="match status" value="1"/>
</dbReference>
<comment type="caution">
    <text evidence="12">The sequence shown here is derived from an EMBL/GenBank/DDBJ whole genome shotgun (WGS) entry which is preliminary data.</text>
</comment>
<evidence type="ECO:0000256" key="8">
    <source>
        <dbReference type="ARBA" id="ARBA00023316"/>
    </source>
</evidence>
<feature type="chain" id="PRO_5017995170" evidence="10">
    <location>
        <begin position="21"/>
        <end position="193"/>
    </location>
</feature>
<dbReference type="Pfam" id="PF03734">
    <property type="entry name" value="YkuD"/>
    <property type="match status" value="1"/>
</dbReference>
<dbReference type="PANTHER" id="PTHR30582">
    <property type="entry name" value="L,D-TRANSPEPTIDASE"/>
    <property type="match status" value="1"/>
</dbReference>
<keyword evidence="7 9" id="KW-0573">Peptidoglycan synthesis</keyword>
<organism evidence="12 13">
    <name type="scientific">Histidinibacterium lentulum</name>
    <dbReference type="NCBI Taxonomy" id="2480588"/>
    <lineage>
        <taxon>Bacteria</taxon>
        <taxon>Pseudomonadati</taxon>
        <taxon>Pseudomonadota</taxon>
        <taxon>Alphaproteobacteria</taxon>
        <taxon>Rhodobacterales</taxon>
        <taxon>Paracoccaceae</taxon>
        <taxon>Histidinibacterium</taxon>
    </lineage>
</organism>
<evidence type="ECO:0000256" key="5">
    <source>
        <dbReference type="ARBA" id="ARBA00022801"/>
    </source>
</evidence>
<dbReference type="AlphaFoldDB" id="A0A3N2R607"/>
<dbReference type="Gene3D" id="2.40.440.10">
    <property type="entry name" value="L,D-transpeptidase catalytic domain-like"/>
    <property type="match status" value="1"/>
</dbReference>
<dbReference type="InterPro" id="IPR005490">
    <property type="entry name" value="LD_TPept_cat_dom"/>
</dbReference>
<dbReference type="SUPFAM" id="SSF141523">
    <property type="entry name" value="L,D-transpeptidase catalytic domain-like"/>
    <property type="match status" value="1"/>
</dbReference>
<keyword evidence="5" id="KW-0378">Hydrolase</keyword>
<evidence type="ECO:0000259" key="11">
    <source>
        <dbReference type="PROSITE" id="PS52029"/>
    </source>
</evidence>
<feature type="active site" description="Proton donor/acceptor" evidence="9">
    <location>
        <position position="153"/>
    </location>
</feature>
<dbReference type="InterPro" id="IPR038063">
    <property type="entry name" value="Transpep_catalytic_dom"/>
</dbReference>
<feature type="domain" description="L,D-TPase catalytic" evidence="11">
    <location>
        <begin position="55"/>
        <end position="193"/>
    </location>
</feature>
<dbReference type="GO" id="GO:0005576">
    <property type="term" value="C:extracellular region"/>
    <property type="evidence" value="ECO:0007669"/>
    <property type="project" value="TreeGrafter"/>
</dbReference>
<dbReference type="OrthoDB" id="9795305at2"/>
<comment type="pathway">
    <text evidence="1 9">Cell wall biogenesis; peptidoglycan biosynthesis.</text>
</comment>
<dbReference type="EMBL" id="RDRB01000003">
    <property type="protein sequence ID" value="ROU02864.1"/>
    <property type="molecule type" value="Genomic_DNA"/>
</dbReference>
<accession>A0A3N2R607</accession>
<name>A0A3N2R607_9RHOB</name>
<keyword evidence="3" id="KW-0328">Glycosyltransferase</keyword>
<keyword evidence="13" id="KW-1185">Reference proteome</keyword>
<dbReference type="Proteomes" id="UP000268016">
    <property type="component" value="Unassembled WGS sequence"/>
</dbReference>